<dbReference type="EMBL" id="VCGU01000004">
    <property type="protein sequence ID" value="TRY77486.1"/>
    <property type="molecule type" value="Genomic_DNA"/>
</dbReference>
<comment type="caution">
    <text evidence="1">The sequence shown here is derived from an EMBL/GenBank/DDBJ whole genome shotgun (WGS) entry which is preliminary data.</text>
</comment>
<dbReference type="Proteomes" id="UP000318571">
    <property type="component" value="Chromosome 5"/>
</dbReference>
<evidence type="ECO:0000313" key="1">
    <source>
        <dbReference type="EMBL" id="TRY77486.1"/>
    </source>
</evidence>
<evidence type="ECO:0008006" key="3">
    <source>
        <dbReference type="Google" id="ProtNLM"/>
    </source>
</evidence>
<name>A0A553PIH3_TIGCA</name>
<evidence type="ECO:0000313" key="2">
    <source>
        <dbReference type="Proteomes" id="UP000318571"/>
    </source>
</evidence>
<organism evidence="1 2">
    <name type="scientific">Tigriopus californicus</name>
    <name type="common">Marine copepod</name>
    <dbReference type="NCBI Taxonomy" id="6832"/>
    <lineage>
        <taxon>Eukaryota</taxon>
        <taxon>Metazoa</taxon>
        <taxon>Ecdysozoa</taxon>
        <taxon>Arthropoda</taxon>
        <taxon>Crustacea</taxon>
        <taxon>Multicrustacea</taxon>
        <taxon>Hexanauplia</taxon>
        <taxon>Copepoda</taxon>
        <taxon>Harpacticoida</taxon>
        <taxon>Harpacticidae</taxon>
        <taxon>Tigriopus</taxon>
    </lineage>
</organism>
<feature type="non-terminal residue" evidence="1">
    <location>
        <position position="273"/>
    </location>
</feature>
<accession>A0A553PIH3</accession>
<keyword evidence="2" id="KW-1185">Reference proteome</keyword>
<sequence>MSTCQWDTTWDVDFDQITCVATHCYDIIPNNELSHNLRAEIQGTMNYSSPLRLPFGESFEYRCLEGLKFAEDPSGSNDSFQVLCTKDNGYQFPSSFPKCVANTTCILPSNIHSTQKHTDTPLETEFTNGEMFNFSCSNPAKYLVNIENPDDISISISSVCQWSTKWYPLPNQYRCRRFACDPPNDPPSDSGLELIDDGNPILFGEMAIFRCKEPWVLSNNPDVNGVEVLCDAETEDYAPITWDDYRCVLTQFCTQPPPEPPIGGYFEKEVPNK</sequence>
<protein>
    <recommendedName>
        <fullName evidence="3">Sushi domain-containing protein</fullName>
    </recommendedName>
</protein>
<dbReference type="AlphaFoldDB" id="A0A553PIH3"/>
<reference evidence="1 2" key="1">
    <citation type="journal article" date="2018" name="Nat. Ecol. Evol.">
        <title>Genomic signatures of mitonuclear coevolution across populations of Tigriopus californicus.</title>
        <authorList>
            <person name="Barreto F.S."/>
            <person name="Watson E.T."/>
            <person name="Lima T.G."/>
            <person name="Willett C.S."/>
            <person name="Edmands S."/>
            <person name="Li W."/>
            <person name="Burton R.S."/>
        </authorList>
    </citation>
    <scope>NUCLEOTIDE SEQUENCE [LARGE SCALE GENOMIC DNA]</scope>
    <source>
        <strain evidence="1 2">San Diego</strain>
    </source>
</reference>
<gene>
    <name evidence="1" type="ORF">TCAL_15954</name>
</gene>
<proteinExistence type="predicted"/>